<proteinExistence type="inferred from homology"/>
<dbReference type="GO" id="GO:0030422">
    <property type="term" value="P:siRNA processing"/>
    <property type="evidence" value="ECO:0007669"/>
    <property type="project" value="TreeGrafter"/>
</dbReference>
<feature type="compositionally biased region" description="Polar residues" evidence="2">
    <location>
        <begin position="171"/>
        <end position="184"/>
    </location>
</feature>
<dbReference type="eggNOG" id="KOG0988">
    <property type="taxonomic scope" value="Eukaryota"/>
</dbReference>
<dbReference type="InterPro" id="IPR057596">
    <property type="entry name" value="RDRP_core"/>
</dbReference>
<dbReference type="Proteomes" id="UP000019478">
    <property type="component" value="Unassembled WGS sequence"/>
</dbReference>
<evidence type="ECO:0000313" key="5">
    <source>
        <dbReference type="Proteomes" id="UP000019478"/>
    </source>
</evidence>
<organism evidence="4 5">
    <name type="scientific">Capronia epimyces CBS 606.96</name>
    <dbReference type="NCBI Taxonomy" id="1182542"/>
    <lineage>
        <taxon>Eukaryota</taxon>
        <taxon>Fungi</taxon>
        <taxon>Dikarya</taxon>
        <taxon>Ascomycota</taxon>
        <taxon>Pezizomycotina</taxon>
        <taxon>Eurotiomycetes</taxon>
        <taxon>Chaetothyriomycetidae</taxon>
        <taxon>Chaetothyriales</taxon>
        <taxon>Herpotrichiellaceae</taxon>
        <taxon>Capronia</taxon>
    </lineage>
</organism>
<dbReference type="GO" id="GO:0003968">
    <property type="term" value="F:RNA-directed RNA polymerase activity"/>
    <property type="evidence" value="ECO:0007669"/>
    <property type="project" value="UniProtKB-KW"/>
</dbReference>
<dbReference type="OrthoDB" id="10055769at2759"/>
<dbReference type="PANTHER" id="PTHR23079:SF14">
    <property type="entry name" value="RNA-DEPENDENT RNA POLYMERASE"/>
    <property type="match status" value="1"/>
</dbReference>
<evidence type="ECO:0000313" key="4">
    <source>
        <dbReference type="EMBL" id="EXJ91949.1"/>
    </source>
</evidence>
<feature type="compositionally biased region" description="Basic and acidic residues" evidence="2">
    <location>
        <begin position="185"/>
        <end position="196"/>
    </location>
</feature>
<dbReference type="EC" id="2.7.7.48" evidence="1"/>
<keyword evidence="1" id="KW-0696">RNA-directed RNA polymerase</keyword>
<dbReference type="RefSeq" id="XP_007728839.1">
    <property type="nucleotide sequence ID" value="XM_007730649.1"/>
</dbReference>
<reference evidence="4 5" key="1">
    <citation type="submission" date="2013-03" db="EMBL/GenBank/DDBJ databases">
        <title>The Genome Sequence of Capronia epimyces CBS 606.96.</title>
        <authorList>
            <consortium name="The Broad Institute Genomics Platform"/>
            <person name="Cuomo C."/>
            <person name="de Hoog S."/>
            <person name="Gorbushina A."/>
            <person name="Walker B."/>
            <person name="Young S.K."/>
            <person name="Zeng Q."/>
            <person name="Gargeya S."/>
            <person name="Fitzgerald M."/>
            <person name="Haas B."/>
            <person name="Abouelleil A."/>
            <person name="Allen A.W."/>
            <person name="Alvarado L."/>
            <person name="Arachchi H.M."/>
            <person name="Berlin A.M."/>
            <person name="Chapman S.B."/>
            <person name="Gainer-Dewar J."/>
            <person name="Goldberg J."/>
            <person name="Griggs A."/>
            <person name="Gujja S."/>
            <person name="Hansen M."/>
            <person name="Howarth C."/>
            <person name="Imamovic A."/>
            <person name="Ireland A."/>
            <person name="Larimer J."/>
            <person name="McCowan C."/>
            <person name="Murphy C."/>
            <person name="Pearson M."/>
            <person name="Poon T.W."/>
            <person name="Priest M."/>
            <person name="Roberts A."/>
            <person name="Saif S."/>
            <person name="Shea T."/>
            <person name="Sisk P."/>
            <person name="Sykes S."/>
            <person name="Wortman J."/>
            <person name="Nusbaum C."/>
            <person name="Birren B."/>
        </authorList>
    </citation>
    <scope>NUCLEOTIDE SEQUENCE [LARGE SCALE GENOMIC DNA]</scope>
    <source>
        <strain evidence="4 5">CBS 606.96</strain>
    </source>
</reference>
<evidence type="ECO:0000256" key="1">
    <source>
        <dbReference type="RuleBase" id="RU363098"/>
    </source>
</evidence>
<dbReference type="EMBL" id="AMGY01000001">
    <property type="protein sequence ID" value="EXJ91949.1"/>
    <property type="molecule type" value="Genomic_DNA"/>
</dbReference>
<comment type="caution">
    <text evidence="4">The sequence shown here is derived from an EMBL/GenBank/DDBJ whole genome shotgun (WGS) entry which is preliminary data.</text>
</comment>
<feature type="domain" description="RDRP core" evidence="3">
    <location>
        <begin position="434"/>
        <end position="1085"/>
    </location>
</feature>
<dbReference type="Pfam" id="PF05183">
    <property type="entry name" value="RdRP"/>
    <property type="match status" value="1"/>
</dbReference>
<accession>W9ZBR5</accession>
<dbReference type="GO" id="GO:0003723">
    <property type="term" value="F:RNA binding"/>
    <property type="evidence" value="ECO:0007669"/>
    <property type="project" value="UniProtKB-KW"/>
</dbReference>
<comment type="similarity">
    <text evidence="1">Belongs to the RdRP family.</text>
</comment>
<feature type="region of interest" description="Disordered" evidence="2">
    <location>
        <begin position="147"/>
        <end position="220"/>
    </location>
</feature>
<feature type="region of interest" description="Disordered" evidence="2">
    <location>
        <begin position="1315"/>
        <end position="1339"/>
    </location>
</feature>
<keyword evidence="5" id="KW-1185">Reference proteome</keyword>
<keyword evidence="1" id="KW-0548">Nucleotidyltransferase</keyword>
<name>W9ZBR5_9EURO</name>
<dbReference type="GeneID" id="19164639"/>
<evidence type="ECO:0000259" key="3">
    <source>
        <dbReference type="Pfam" id="PF05183"/>
    </source>
</evidence>
<gene>
    <name evidence="4" type="ORF">A1O3_00499</name>
</gene>
<keyword evidence="1" id="KW-0694">RNA-binding</keyword>
<comment type="catalytic activity">
    <reaction evidence="1">
        <text>RNA(n) + a ribonucleoside 5'-triphosphate = RNA(n+1) + diphosphate</text>
        <dbReference type="Rhea" id="RHEA:21248"/>
        <dbReference type="Rhea" id="RHEA-COMP:14527"/>
        <dbReference type="Rhea" id="RHEA-COMP:17342"/>
        <dbReference type="ChEBI" id="CHEBI:33019"/>
        <dbReference type="ChEBI" id="CHEBI:61557"/>
        <dbReference type="ChEBI" id="CHEBI:140395"/>
        <dbReference type="EC" id="2.7.7.48"/>
    </reaction>
</comment>
<dbReference type="InterPro" id="IPR007855">
    <property type="entry name" value="RDRP"/>
</dbReference>
<evidence type="ECO:0000256" key="2">
    <source>
        <dbReference type="SAM" id="MobiDB-lite"/>
    </source>
</evidence>
<keyword evidence="1" id="KW-0808">Transferase</keyword>
<dbReference type="GO" id="GO:0031380">
    <property type="term" value="C:nuclear RNA-directed RNA polymerase complex"/>
    <property type="evidence" value="ECO:0007669"/>
    <property type="project" value="TreeGrafter"/>
</dbReference>
<dbReference type="STRING" id="1182542.W9ZBR5"/>
<protein>
    <recommendedName>
        <fullName evidence="1">RNA-dependent RNA polymerase</fullName>
        <ecNumber evidence="1">2.7.7.48</ecNumber>
    </recommendedName>
</protein>
<sequence length="1339" mass="151997">MHTPQHVGWKVDKAINDLNAQWDLGLPRLHGREADTAEAKGPLATKCSSIIRFLCFRTDKIDHILAGFEEHARKKYSRWRWKPSQERGTLPTLPVTKSLLASDVQTKREAGLIRLSDPQRQELLQLLYDVLDEPFQLAKMSESFSYERPPSFLTAPSTPRKESSTREVATPSRQILQSMDSLTSHADEPQVKDPTRKSSKRSLGSPEGKNKRQMTLSEFPFQRNRDASPLWLRPLLQPDPISFETVPSARVSSVFTTTDEGHDPCTSNETSMMSSVSDCSQNLFPTQDYHDLMDDEEFNTSFNEACEVPKPVDPLDLAQYTPFKRSALLPSDVPFWYCWEIHRVASVVGLVPIDVYKAVRKSVRQTNPPYEEVWKALRQLCHEKAGKTVPKSELANWTTAENQYENPQHQLQKGVYLTGNLDWNDDGSQGLFSFRLNEIHQEQSCRLHRKFGADRFLVISAPDFSRFPKQIRQADEEMVHEGLTEFLATGSHFIAGRYWRVFWIEPEKNKKKKKGREQLPRLKIHLFAEQGYDIVSRNSEHLNIANLKDDGRHRELTIEDLTEWHMPIRANIRSTNLKLFSRWAIVLSKTVPTTVLKQKEFLYLHDPPGAVVMNDGCARMSYALAKDIWAKYGGAGDVPSAVQGRIGGAKGLWLVDYSDAFRGVSDRQYWIQVSDSQLKVKPHPRDRSDADESQRTFEVLKFAGDSKPAHLNMQLITILEDRGVSRHTLQAQLEADTRSYFESLKAAMADPKALRLWMQEYGLASRPEVRKVVGSFPIDHREQMKRLLEAGFHPQECVRLKELAAGFLRDYMTNYVEKLWINVPCSTVVFCAPDPLGVLEEDEVCLNFSSPVTDPRRDYPETTLDGLEVLVARNPAYLASDMQLRKAVYHHELRHYKNIILFPVKGKQPLASLLSGGDYDGDTVTVIWDPAIVKDFQNTMPPDLPKEEQCGMVQESQPLSSIFDGIRRPEEAMRESLRGCISFNARPSLMGVCSSEHEKLIYSLSLKRVGGKLSNPGALKLAALAGYLVDSNKQGWSLKRQAFYLLRRDASGLHRLPDPAFKGDKAPSRASGTYLNIIDFLKFEVAEGCKTLALREFKELCPATRPYDGVLSETWRKAETKADQEKTPPAVLPVKSGRISRNMLTGPQAPVGGLKEILLGPDGLLKQIDELRKMAAKLAAIRKSISSTPANPSDRKKFHVEVQALFERYQQIEPKQVDHELRRRFENERDHPFPYWSLLRASCLHRRACGNGGFPVWVWYVAGRELCILKTLHHPGEVRLVTAEMHNILKVDSKFTKGLLEGSVSETGEVFYDAVDEPNVGDDDDDDDDDDVDDYAFEA</sequence>
<dbReference type="PANTHER" id="PTHR23079">
    <property type="entry name" value="RNA-DEPENDENT RNA POLYMERASE"/>
    <property type="match status" value="1"/>
</dbReference>
<dbReference type="HOGENOM" id="CLU_002322_0_1_1"/>